<dbReference type="Gene3D" id="1.10.3290.10">
    <property type="entry name" value="Fido-like domain"/>
    <property type="match status" value="1"/>
</dbReference>
<feature type="site" description="Important for autoinhibition of adenylyltransferase activity" evidence="3">
    <location>
        <position position="47"/>
    </location>
</feature>
<dbReference type="STRING" id="1218507.JF74_16930"/>
<evidence type="ECO:0000256" key="3">
    <source>
        <dbReference type="PIRSR" id="PIRSR640198-3"/>
    </source>
</evidence>
<dbReference type="OrthoDB" id="9813719at2"/>
<feature type="domain" description="Fido" evidence="5">
    <location>
        <begin position="99"/>
        <end position="242"/>
    </location>
</feature>
<reference evidence="6 7" key="1">
    <citation type="submission" date="2015-01" db="EMBL/GenBank/DDBJ databases">
        <title>Comparative genomics of the lactic acid bacteria isolated from the honey bee gut.</title>
        <authorList>
            <person name="Ellegaard K.M."/>
            <person name="Tamarit D."/>
            <person name="Javelind E."/>
            <person name="Olofsson T."/>
            <person name="Andersson S.G."/>
            <person name="Vasquez A."/>
        </authorList>
    </citation>
    <scope>NUCLEOTIDE SEQUENCE [LARGE SCALE GENOMIC DNA]</scope>
    <source>
        <strain evidence="6 7">Hma8</strain>
    </source>
</reference>
<feature type="active site" evidence="1">
    <location>
        <position position="181"/>
    </location>
</feature>
<dbReference type="InterPro" id="IPR003812">
    <property type="entry name" value="Fido"/>
</dbReference>
<feature type="compositionally biased region" description="Basic and acidic residues" evidence="4">
    <location>
        <begin position="314"/>
        <end position="324"/>
    </location>
</feature>
<evidence type="ECO:0000256" key="1">
    <source>
        <dbReference type="PIRSR" id="PIRSR640198-1"/>
    </source>
</evidence>
<gene>
    <name evidence="6" type="ORF">JF74_16930</name>
</gene>
<evidence type="ECO:0000313" key="6">
    <source>
        <dbReference type="EMBL" id="KJY55835.1"/>
    </source>
</evidence>
<evidence type="ECO:0000256" key="4">
    <source>
        <dbReference type="SAM" id="MobiDB-lite"/>
    </source>
</evidence>
<dbReference type="GO" id="GO:0005524">
    <property type="term" value="F:ATP binding"/>
    <property type="evidence" value="ECO:0007669"/>
    <property type="project" value="UniProtKB-KW"/>
</dbReference>
<dbReference type="Proteomes" id="UP000033531">
    <property type="component" value="Unassembled WGS sequence"/>
</dbReference>
<feature type="binding site" evidence="2">
    <location>
        <begin position="185"/>
        <end position="192"/>
    </location>
    <ligand>
        <name>ATP</name>
        <dbReference type="ChEBI" id="CHEBI:30616"/>
    </ligand>
</feature>
<dbReference type="PATRIC" id="fig|1218507.3.peg.1892"/>
<proteinExistence type="predicted"/>
<comment type="caution">
    <text evidence="6">The sequence shown here is derived from an EMBL/GenBank/DDBJ whole genome shotgun (WGS) entry which is preliminary data.</text>
</comment>
<dbReference type="AlphaFoldDB" id="A0A0F4LB32"/>
<dbReference type="PROSITE" id="PS51459">
    <property type="entry name" value="FIDO"/>
    <property type="match status" value="1"/>
</dbReference>
<dbReference type="Pfam" id="PF02661">
    <property type="entry name" value="Fic"/>
    <property type="match status" value="1"/>
</dbReference>
<sequence length="324" mass="37446">MEYGQKLAVITNLKNKMDTYRPLSPLEVKQLEQNIRIEHVWSSAAIEGNTMTEAETAEILNGGLGATIHGKTIKETLEIINLNEAYDYMQDLATKKQPIRNEDIRNLNRIATLTTIQPQEEAGKYRNIEVYPYGSESRPYAHFYEIPEKMQQLQAWSNEAQDKLHPVQYATDLHQKFVTIHPFKDGNGRTARLLMNLVLTENGYPVVNVNPSKPAREQYMKALAVSQQPNNDPQPFRNLIADYVETELKNRILSLQYAKKNEEEAQKDFKNSQLDWDKLQKEYEASKKKQQSKLTDSQVERTKNCAEQLNRKQQGFDRDDGLEL</sequence>
<protein>
    <submittedName>
        <fullName evidence="6">Putative death-on-curing family protein</fullName>
    </submittedName>
</protein>
<dbReference type="SUPFAM" id="SSF140931">
    <property type="entry name" value="Fic-like"/>
    <property type="match status" value="1"/>
</dbReference>
<dbReference type="InterPro" id="IPR036597">
    <property type="entry name" value="Fido-like_dom_sf"/>
</dbReference>
<dbReference type="RefSeq" id="WP_071290285.1">
    <property type="nucleotide sequence ID" value="NZ_JBHTMT010000002.1"/>
</dbReference>
<dbReference type="InterPro" id="IPR040198">
    <property type="entry name" value="Fido_containing"/>
</dbReference>
<organism evidence="6 7">
    <name type="scientific">Lactobacillus melliventris</name>
    <dbReference type="NCBI Taxonomy" id="1218507"/>
    <lineage>
        <taxon>Bacteria</taxon>
        <taxon>Bacillati</taxon>
        <taxon>Bacillota</taxon>
        <taxon>Bacilli</taxon>
        <taxon>Lactobacillales</taxon>
        <taxon>Lactobacillaceae</taxon>
        <taxon>Lactobacillus</taxon>
    </lineage>
</organism>
<name>A0A0F4LB32_9LACO</name>
<evidence type="ECO:0000313" key="7">
    <source>
        <dbReference type="Proteomes" id="UP000033531"/>
    </source>
</evidence>
<dbReference type="HOGENOM" id="CLU_040460_3_2_9"/>
<dbReference type="EMBL" id="JXLI01000013">
    <property type="protein sequence ID" value="KJY55835.1"/>
    <property type="molecule type" value="Genomic_DNA"/>
</dbReference>
<keyword evidence="2" id="KW-0067">ATP-binding</keyword>
<evidence type="ECO:0000256" key="2">
    <source>
        <dbReference type="PIRSR" id="PIRSR640198-2"/>
    </source>
</evidence>
<accession>A0A0F4LB32</accession>
<feature type="region of interest" description="Disordered" evidence="4">
    <location>
        <begin position="285"/>
        <end position="324"/>
    </location>
</feature>
<dbReference type="PANTHER" id="PTHR13504:SF38">
    <property type="entry name" value="FIDO DOMAIN-CONTAINING PROTEIN"/>
    <property type="match status" value="1"/>
</dbReference>
<evidence type="ECO:0000259" key="5">
    <source>
        <dbReference type="PROSITE" id="PS51459"/>
    </source>
</evidence>
<keyword evidence="2" id="KW-0547">Nucleotide-binding</keyword>
<dbReference type="PANTHER" id="PTHR13504">
    <property type="entry name" value="FIDO DOMAIN-CONTAINING PROTEIN DDB_G0283145"/>
    <property type="match status" value="1"/>
</dbReference>